<keyword evidence="1" id="KW-0472">Membrane</keyword>
<name>A0A8S5S5R6_9CAUD</name>
<sequence>MSENVGLVILAGFVIVSFTIRQIVKYLCDRKDKE</sequence>
<accession>A0A8S5S5R6</accession>
<protein>
    <submittedName>
        <fullName evidence="2">Uncharacterized protein</fullName>
    </submittedName>
</protein>
<evidence type="ECO:0000256" key="1">
    <source>
        <dbReference type="SAM" id="Phobius"/>
    </source>
</evidence>
<keyword evidence="1" id="KW-1133">Transmembrane helix</keyword>
<keyword evidence="1" id="KW-0812">Transmembrane</keyword>
<evidence type="ECO:0000313" key="2">
    <source>
        <dbReference type="EMBL" id="DAF46262.1"/>
    </source>
</evidence>
<reference evidence="2" key="1">
    <citation type="journal article" date="2021" name="Proc. Natl. Acad. Sci. U.S.A.">
        <title>A Catalog of Tens of Thousands of Viruses from Human Metagenomes Reveals Hidden Associations with Chronic Diseases.</title>
        <authorList>
            <person name="Tisza M.J."/>
            <person name="Buck C.B."/>
        </authorList>
    </citation>
    <scope>NUCLEOTIDE SEQUENCE</scope>
    <source>
        <strain evidence="2">CtzCL6</strain>
    </source>
</reference>
<proteinExistence type="predicted"/>
<feature type="transmembrane region" description="Helical" evidence="1">
    <location>
        <begin position="6"/>
        <end position="24"/>
    </location>
</feature>
<dbReference type="EMBL" id="BK032534">
    <property type="protein sequence ID" value="DAF46262.1"/>
    <property type="molecule type" value="Genomic_DNA"/>
</dbReference>
<organism evidence="2">
    <name type="scientific">Siphoviridae sp. ctzCL6</name>
    <dbReference type="NCBI Taxonomy" id="2827978"/>
    <lineage>
        <taxon>Viruses</taxon>
        <taxon>Duplodnaviria</taxon>
        <taxon>Heunggongvirae</taxon>
        <taxon>Uroviricota</taxon>
        <taxon>Caudoviricetes</taxon>
    </lineage>
</organism>